<dbReference type="EMBL" id="MLFR01000030">
    <property type="protein sequence ID" value="ORM66952.1"/>
    <property type="molecule type" value="Genomic_DNA"/>
</dbReference>
<evidence type="ECO:0000313" key="1">
    <source>
        <dbReference type="EMBL" id="ORM66952.1"/>
    </source>
</evidence>
<evidence type="ECO:0000313" key="2">
    <source>
        <dbReference type="Proteomes" id="UP000193558"/>
    </source>
</evidence>
<protein>
    <submittedName>
        <fullName evidence="1">Uncharacterized protein</fullName>
    </submittedName>
</protein>
<proteinExistence type="predicted"/>
<organism evidence="1 2">
    <name type="scientific">Pantoea rwandensis</name>
    <dbReference type="NCBI Taxonomy" id="1076550"/>
    <lineage>
        <taxon>Bacteria</taxon>
        <taxon>Pseudomonadati</taxon>
        <taxon>Pseudomonadota</taxon>
        <taxon>Gammaproteobacteria</taxon>
        <taxon>Enterobacterales</taxon>
        <taxon>Erwiniaceae</taxon>
        <taxon>Pantoea</taxon>
    </lineage>
</organism>
<gene>
    <name evidence="1" type="ORF">HA51_21455</name>
</gene>
<name>A0A1X1CRD5_9GAMM</name>
<comment type="caution">
    <text evidence="1">The sequence shown here is derived from an EMBL/GenBank/DDBJ whole genome shotgun (WGS) entry which is preliminary data.</text>
</comment>
<dbReference type="AlphaFoldDB" id="A0A1X1CRD5"/>
<accession>A0A1X1CRD5</accession>
<dbReference type="Proteomes" id="UP000193558">
    <property type="component" value="Unassembled WGS sequence"/>
</dbReference>
<reference evidence="1 2" key="1">
    <citation type="journal article" date="2017" name="Antonie Van Leeuwenhoek">
        <title>Phylogenomic resolution of the bacterial genus Pantoea and its relationship with Erwinia and Tatumella.</title>
        <authorList>
            <person name="Palmer M."/>
            <person name="Steenkamp E.T."/>
            <person name="Coetzee M.P."/>
            <person name="Chan W.Y."/>
            <person name="van Zyl E."/>
            <person name="De Maayer P."/>
            <person name="Coutinho T.A."/>
            <person name="Blom J."/>
            <person name="Smits T.H."/>
            <person name="Duffy B."/>
            <person name="Venter S.N."/>
        </authorList>
    </citation>
    <scope>NUCLEOTIDE SEQUENCE [LARGE SCALE GENOMIC DNA]</scope>
    <source>
        <strain evidence="1 2">LMG 26275</strain>
    </source>
</reference>
<sequence>MTASLLYINCAQVTKSQQEMRYDLPGIYLHHALLNTAARDLSRSPGAALLLQDAQSIAPLYIQRPSMLWVLLLANAQ</sequence>